<sequence length="154" mass="18465">MLIYVLIYLFAYLWQFGKREITILTIFPFVIEFLKFYPRCIFTRSTSLLIVGKTDLKAVFDFTYKQLILSSFLKWDLAKKMFYLNRSKVTFKTAFSTLGKLVEQPKLHLLYNFYTYMLKCVRKNFYFCIFCCVIICHKTCQISDIAIYLLMMTV</sequence>
<protein>
    <submittedName>
        <fullName evidence="2">Uncharacterized protein</fullName>
    </submittedName>
</protein>
<keyword evidence="1" id="KW-0472">Membrane</keyword>
<dbReference type="EMBL" id="BLAL01000156">
    <property type="protein sequence ID" value="GES85597.1"/>
    <property type="molecule type" value="Genomic_DNA"/>
</dbReference>
<comment type="caution">
    <text evidence="2">The sequence shown here is derived from an EMBL/GenBank/DDBJ whole genome shotgun (WGS) entry which is preliminary data.</text>
</comment>
<keyword evidence="1" id="KW-1133">Transmembrane helix</keyword>
<gene>
    <name evidence="2" type="ORF">RCL2_001270200</name>
</gene>
<feature type="transmembrane region" description="Helical" evidence="1">
    <location>
        <begin position="125"/>
        <end position="151"/>
    </location>
</feature>
<evidence type="ECO:0000313" key="2">
    <source>
        <dbReference type="EMBL" id="GES85597.1"/>
    </source>
</evidence>
<name>A0A8H3QNG5_9GLOM</name>
<feature type="transmembrane region" description="Helical" evidence="1">
    <location>
        <begin position="20"/>
        <end position="37"/>
    </location>
</feature>
<evidence type="ECO:0000256" key="1">
    <source>
        <dbReference type="SAM" id="Phobius"/>
    </source>
</evidence>
<dbReference type="AlphaFoldDB" id="A0A8H3QNG5"/>
<accession>A0A8H3QNG5</accession>
<keyword evidence="1" id="KW-0812">Transmembrane</keyword>
<organism evidence="2 3">
    <name type="scientific">Rhizophagus clarus</name>
    <dbReference type="NCBI Taxonomy" id="94130"/>
    <lineage>
        <taxon>Eukaryota</taxon>
        <taxon>Fungi</taxon>
        <taxon>Fungi incertae sedis</taxon>
        <taxon>Mucoromycota</taxon>
        <taxon>Glomeromycotina</taxon>
        <taxon>Glomeromycetes</taxon>
        <taxon>Glomerales</taxon>
        <taxon>Glomeraceae</taxon>
        <taxon>Rhizophagus</taxon>
    </lineage>
</organism>
<proteinExistence type="predicted"/>
<dbReference type="Proteomes" id="UP000615446">
    <property type="component" value="Unassembled WGS sequence"/>
</dbReference>
<evidence type="ECO:0000313" key="3">
    <source>
        <dbReference type="Proteomes" id="UP000615446"/>
    </source>
</evidence>
<reference evidence="2" key="1">
    <citation type="submission" date="2019-10" db="EMBL/GenBank/DDBJ databases">
        <title>Conservation and host-specific expression of non-tandemly repeated heterogenous ribosome RNA gene in arbuscular mycorrhizal fungi.</title>
        <authorList>
            <person name="Maeda T."/>
            <person name="Kobayashi Y."/>
            <person name="Nakagawa T."/>
            <person name="Ezawa T."/>
            <person name="Yamaguchi K."/>
            <person name="Bino T."/>
            <person name="Nishimoto Y."/>
            <person name="Shigenobu S."/>
            <person name="Kawaguchi M."/>
        </authorList>
    </citation>
    <scope>NUCLEOTIDE SEQUENCE</scope>
    <source>
        <strain evidence="2">HR1</strain>
    </source>
</reference>